<evidence type="ECO:0000256" key="2">
    <source>
        <dbReference type="SAM" id="SignalP"/>
    </source>
</evidence>
<sequence>MTITKITLFLLASIVQCKAQGCFDTFTSCLQIGDQFETSTCLPLRATNQSMYSICECYRYVNRDICYNQCPNNATLQQERSTIIAPQINQTCTPAGLNPKGLPQPPPWQKFELPSASAANPAPTSGAGAAGASTTNQTGTGNTPVKGDAIGTFGTWAVWSSAAVATLVSLGVAVVA</sequence>
<reference evidence="3 4" key="1">
    <citation type="submission" date="2021-02" db="EMBL/GenBank/DDBJ databases">
        <title>Variation within the Batrachochytrium salamandrivorans European outbreak.</title>
        <authorList>
            <person name="Kelly M."/>
            <person name="Pasmans F."/>
            <person name="Shea T.P."/>
            <person name="Munoz J.F."/>
            <person name="Carranza S."/>
            <person name="Cuomo C.A."/>
            <person name="Martel A."/>
        </authorList>
    </citation>
    <scope>NUCLEOTIDE SEQUENCE [LARGE SCALE GENOMIC DNA]</scope>
    <source>
        <strain evidence="3 4">AMFP18/2</strain>
    </source>
</reference>
<feature type="compositionally biased region" description="Low complexity" evidence="1">
    <location>
        <begin position="114"/>
        <end position="144"/>
    </location>
</feature>
<feature type="chain" id="PRO_5047402096" evidence="2">
    <location>
        <begin position="20"/>
        <end position="176"/>
    </location>
</feature>
<feature type="region of interest" description="Disordered" evidence="1">
    <location>
        <begin position="95"/>
        <end position="144"/>
    </location>
</feature>
<feature type="signal peptide" evidence="2">
    <location>
        <begin position="1"/>
        <end position="19"/>
    </location>
</feature>
<keyword evidence="2" id="KW-0732">Signal</keyword>
<evidence type="ECO:0000313" key="3">
    <source>
        <dbReference type="EMBL" id="KAH6587030.1"/>
    </source>
</evidence>
<evidence type="ECO:0000256" key="1">
    <source>
        <dbReference type="SAM" id="MobiDB-lite"/>
    </source>
</evidence>
<dbReference type="Proteomes" id="UP001648503">
    <property type="component" value="Unassembled WGS sequence"/>
</dbReference>
<name>A0ABQ8EW24_9FUNG</name>
<keyword evidence="4" id="KW-1185">Reference proteome</keyword>
<proteinExistence type="predicted"/>
<accession>A0ABQ8EW24</accession>
<organism evidence="3 4">
    <name type="scientific">Batrachochytrium salamandrivorans</name>
    <dbReference type="NCBI Taxonomy" id="1357716"/>
    <lineage>
        <taxon>Eukaryota</taxon>
        <taxon>Fungi</taxon>
        <taxon>Fungi incertae sedis</taxon>
        <taxon>Chytridiomycota</taxon>
        <taxon>Chytridiomycota incertae sedis</taxon>
        <taxon>Chytridiomycetes</taxon>
        <taxon>Rhizophydiales</taxon>
        <taxon>Rhizophydiales incertae sedis</taxon>
        <taxon>Batrachochytrium</taxon>
    </lineage>
</organism>
<protein>
    <submittedName>
        <fullName evidence="3">Uncharacterized protein</fullName>
    </submittedName>
</protein>
<gene>
    <name evidence="3" type="ORF">BASA50_000077</name>
</gene>
<evidence type="ECO:0000313" key="4">
    <source>
        <dbReference type="Proteomes" id="UP001648503"/>
    </source>
</evidence>
<comment type="caution">
    <text evidence="3">The sequence shown here is derived from an EMBL/GenBank/DDBJ whole genome shotgun (WGS) entry which is preliminary data.</text>
</comment>
<dbReference type="EMBL" id="JAFCIX010000569">
    <property type="protein sequence ID" value="KAH6587030.1"/>
    <property type="molecule type" value="Genomic_DNA"/>
</dbReference>